<dbReference type="EMBL" id="JBHSKV010000002">
    <property type="protein sequence ID" value="MFC5133711.1"/>
    <property type="molecule type" value="Genomic_DNA"/>
</dbReference>
<protein>
    <submittedName>
        <fullName evidence="2">Antitoxin VapB family protein</fullName>
    </submittedName>
</protein>
<accession>A0ABD5QQC3</accession>
<dbReference type="Pfam" id="PF02697">
    <property type="entry name" value="VAPB_antitox"/>
    <property type="match status" value="1"/>
</dbReference>
<keyword evidence="3" id="KW-1185">Reference proteome</keyword>
<evidence type="ECO:0000313" key="2">
    <source>
        <dbReference type="EMBL" id="MFC5133711.1"/>
    </source>
</evidence>
<organism evidence="2 3">
    <name type="scientific">Halorubrum glutamatedens</name>
    <dbReference type="NCBI Taxonomy" id="2707018"/>
    <lineage>
        <taxon>Archaea</taxon>
        <taxon>Methanobacteriati</taxon>
        <taxon>Methanobacteriota</taxon>
        <taxon>Stenosarchaea group</taxon>
        <taxon>Halobacteria</taxon>
        <taxon>Halobacteriales</taxon>
        <taxon>Haloferacaceae</taxon>
        <taxon>Halorubrum</taxon>
    </lineage>
</organism>
<comment type="caution">
    <text evidence="2">The sequence shown here is derived from an EMBL/GenBank/DDBJ whole genome shotgun (WGS) entry which is preliminary data.</text>
</comment>
<dbReference type="RefSeq" id="WP_122105731.1">
    <property type="nucleotide sequence ID" value="NZ_JBHSKV010000002.1"/>
</dbReference>
<evidence type="ECO:0000313" key="3">
    <source>
        <dbReference type="Proteomes" id="UP001596145"/>
    </source>
</evidence>
<proteinExistence type="predicted"/>
<evidence type="ECO:0000256" key="1">
    <source>
        <dbReference type="ARBA" id="ARBA00022649"/>
    </source>
</evidence>
<name>A0ABD5QQC3_9EURY</name>
<dbReference type="Proteomes" id="UP001596145">
    <property type="component" value="Unassembled WGS sequence"/>
</dbReference>
<reference evidence="2 3" key="1">
    <citation type="journal article" date="2019" name="Int. J. Syst. Evol. Microbiol.">
        <title>The Global Catalogue of Microorganisms (GCM) 10K type strain sequencing project: providing services to taxonomists for standard genome sequencing and annotation.</title>
        <authorList>
            <consortium name="The Broad Institute Genomics Platform"/>
            <consortium name="The Broad Institute Genome Sequencing Center for Infectious Disease"/>
            <person name="Wu L."/>
            <person name="Ma J."/>
        </authorList>
    </citation>
    <scope>NUCLEOTIDE SEQUENCE [LARGE SCALE GENOMIC DNA]</scope>
    <source>
        <strain evidence="2 3">CGMCC 1.16026</strain>
    </source>
</reference>
<keyword evidence="1" id="KW-1277">Toxin-antitoxin system</keyword>
<sequence>MSKSIRLSEEAYERLAAHKREGETFSDVVLRLAGERSILEIAGVLSDDEADALREAVDERRERRAAELEDTVDRLREA</sequence>
<dbReference type="InterPro" id="IPR003847">
    <property type="entry name" value="Put_antitoxin"/>
</dbReference>
<dbReference type="AlphaFoldDB" id="A0ABD5QQC3"/>
<gene>
    <name evidence="2" type="ORF">ACFPJA_03065</name>
</gene>